<protein>
    <recommendedName>
        <fullName evidence="3">Solute-binding protein family 3/N-terminal domain-containing protein</fullName>
    </recommendedName>
</protein>
<keyword evidence="2" id="KW-1185">Reference proteome</keyword>
<sequence length="264" mass="29735">MYKLDPVFALRDVNGLVRRKNKIWHKACVTGLFLLVITTGLSGAAYGAEKLVPEKQTIVLTTILPPNMAFFSEMSALYKEAFSRMGFRFRLISQPGERAMIDANEGVVDGEAARIMDIDMEGYPNLIRVHHPIVTIQVGAYATDTSIKIEGWKSLVGKPYRVGLVKGIKSTEQKLPLYVDKKYIVSLSGVEQSMKMLKAKRIDVFIVGTQVEDTSYMKNGAYEEVKCVGIVETKVLFPWLHKRHQQLVHPLADMLKTIKLEGRF</sequence>
<dbReference type="SUPFAM" id="SSF53850">
    <property type="entry name" value="Periplasmic binding protein-like II"/>
    <property type="match status" value="1"/>
</dbReference>
<dbReference type="RefSeq" id="WP_155305069.1">
    <property type="nucleotide sequence ID" value="NZ_AP021875.1"/>
</dbReference>
<reference evidence="1 2" key="1">
    <citation type="submission" date="2019-11" db="EMBL/GenBank/DDBJ databases">
        <title>Comparative genomics of hydrocarbon-degrading Desulfosarcina strains.</title>
        <authorList>
            <person name="Watanabe M."/>
            <person name="Kojima H."/>
            <person name="Fukui M."/>
        </authorList>
    </citation>
    <scope>NUCLEOTIDE SEQUENCE [LARGE SCALE GENOMIC DNA]</scope>
    <source>
        <strain evidence="1 2">PP31</strain>
    </source>
</reference>
<accession>A0A5K7ZJG8</accession>
<evidence type="ECO:0000313" key="1">
    <source>
        <dbReference type="EMBL" id="BBO76217.1"/>
    </source>
</evidence>
<organism evidence="1 2">
    <name type="scientific">Desulfosarcina widdelii</name>
    <dbReference type="NCBI Taxonomy" id="947919"/>
    <lineage>
        <taxon>Bacteria</taxon>
        <taxon>Pseudomonadati</taxon>
        <taxon>Thermodesulfobacteriota</taxon>
        <taxon>Desulfobacteria</taxon>
        <taxon>Desulfobacterales</taxon>
        <taxon>Desulfosarcinaceae</taxon>
        <taxon>Desulfosarcina</taxon>
    </lineage>
</organism>
<proteinExistence type="predicted"/>
<evidence type="ECO:0008006" key="3">
    <source>
        <dbReference type="Google" id="ProtNLM"/>
    </source>
</evidence>
<dbReference type="AlphaFoldDB" id="A0A5K7ZJG8"/>
<dbReference type="KEGG" id="dwd:DSCW_36340"/>
<name>A0A5K7ZJG8_9BACT</name>
<dbReference type="OrthoDB" id="368476at2"/>
<gene>
    <name evidence="1" type="ORF">DSCW_36340</name>
</gene>
<dbReference type="Proteomes" id="UP000427769">
    <property type="component" value="Chromosome"/>
</dbReference>
<dbReference type="EMBL" id="AP021875">
    <property type="protein sequence ID" value="BBO76217.1"/>
    <property type="molecule type" value="Genomic_DNA"/>
</dbReference>
<dbReference type="Gene3D" id="3.40.190.10">
    <property type="entry name" value="Periplasmic binding protein-like II"/>
    <property type="match status" value="2"/>
</dbReference>
<evidence type="ECO:0000313" key="2">
    <source>
        <dbReference type="Proteomes" id="UP000427769"/>
    </source>
</evidence>